<gene>
    <name evidence="1" type="ORF">B4923_05335</name>
</gene>
<evidence type="ECO:0000313" key="2">
    <source>
        <dbReference type="Proteomes" id="UP000245138"/>
    </source>
</evidence>
<dbReference type="Proteomes" id="UP000245138">
    <property type="component" value="Unassembled WGS sequence"/>
</dbReference>
<dbReference type="OrthoDB" id="595236at2"/>
<protein>
    <recommendedName>
        <fullName evidence="3">Protein kinase domain-containing protein</fullName>
    </recommendedName>
</protein>
<dbReference type="InterPro" id="IPR019647">
    <property type="entry name" value="PhoP_reg_network_YrbL"/>
</dbReference>
<dbReference type="AlphaFoldDB" id="A0A2U1TY47"/>
<organism evidence="1 2">
    <name type="scientific">Brenneria roseae subsp. americana</name>
    <dbReference type="NCBI Taxonomy" id="1508507"/>
    <lineage>
        <taxon>Bacteria</taxon>
        <taxon>Pseudomonadati</taxon>
        <taxon>Pseudomonadota</taxon>
        <taxon>Gammaproteobacteria</taxon>
        <taxon>Enterobacterales</taxon>
        <taxon>Pectobacteriaceae</taxon>
        <taxon>Brenneria</taxon>
    </lineage>
</organism>
<keyword evidence="2" id="KW-1185">Reference proteome</keyword>
<evidence type="ECO:0008006" key="3">
    <source>
        <dbReference type="Google" id="ProtNLM"/>
    </source>
</evidence>
<dbReference type="EMBL" id="QDKJ01000003">
    <property type="protein sequence ID" value="PWC14331.1"/>
    <property type="molecule type" value="Genomic_DNA"/>
</dbReference>
<accession>A0A2U1TY47</accession>
<dbReference type="Pfam" id="PF10707">
    <property type="entry name" value="YrbL-PhoP_reg"/>
    <property type="match status" value="1"/>
</dbReference>
<name>A0A2U1TY47_9GAMM</name>
<dbReference type="InterPro" id="IPR011009">
    <property type="entry name" value="Kinase-like_dom_sf"/>
</dbReference>
<reference evidence="1 2" key="1">
    <citation type="submission" date="2018-04" db="EMBL/GenBank/DDBJ databases">
        <title>Brenneria corticis sp.nov.</title>
        <authorList>
            <person name="Li Y."/>
        </authorList>
    </citation>
    <scope>NUCLEOTIDE SEQUENCE [LARGE SCALE GENOMIC DNA]</scope>
    <source>
        <strain evidence="1 2">LMG 27715</strain>
    </source>
</reference>
<dbReference type="SUPFAM" id="SSF56112">
    <property type="entry name" value="Protein kinase-like (PK-like)"/>
    <property type="match status" value="1"/>
</dbReference>
<proteinExistence type="predicted"/>
<evidence type="ECO:0000313" key="1">
    <source>
        <dbReference type="EMBL" id="PWC14331.1"/>
    </source>
</evidence>
<sequence length="214" mass="24917">MIKGVCISMNKKINLEATLLISKGQHRACYYHPLMPDKCIKVHLNEECNRETIREIKYYKKIADKSFSAPIIAQYHGVIKTNLGLGYVFDLIKDYSGEVSKTLSYYLSEKMLCEKYKMGISQAYNRMKTLAEQHAIVTMTLKPYNILYRLRNQDEGDLIIIDNLGCANLFPLAYYSEFFARQKLSRRFDDFEKTLMHEYGIKLSFSIIMDIQGN</sequence>
<comment type="caution">
    <text evidence="1">The sequence shown here is derived from an EMBL/GenBank/DDBJ whole genome shotgun (WGS) entry which is preliminary data.</text>
</comment>